<comment type="caution">
    <text evidence="1">The sequence shown here is derived from an EMBL/GenBank/DDBJ whole genome shotgun (WGS) entry which is preliminary data.</text>
</comment>
<reference evidence="1 2" key="1">
    <citation type="submission" date="2019-08" db="EMBL/GenBank/DDBJ databases">
        <title>Selenomonas sp. mPRGC5 and Selenomonas sp. mPRGC8 isolated from ruminal fluid of dairy goat (Capra hircus).</title>
        <authorList>
            <person name="Poothong S."/>
            <person name="Nuengjamnong C."/>
            <person name="Tanasupawat S."/>
        </authorList>
    </citation>
    <scope>NUCLEOTIDE SEQUENCE [LARGE SCALE GENOMIC DNA]</scope>
    <source>
        <strain evidence="2">mPRGC5</strain>
    </source>
</reference>
<dbReference type="OrthoDB" id="1669315at2"/>
<protein>
    <submittedName>
        <fullName evidence="1">Uncharacterized protein</fullName>
    </submittedName>
</protein>
<accession>A0A5D6VXI4</accession>
<dbReference type="AlphaFoldDB" id="A0A5D6VXI4"/>
<proteinExistence type="predicted"/>
<dbReference type="Proteomes" id="UP000323646">
    <property type="component" value="Unassembled WGS sequence"/>
</dbReference>
<dbReference type="EMBL" id="VTOY01000016">
    <property type="protein sequence ID" value="TYZ20190.1"/>
    <property type="molecule type" value="Genomic_DNA"/>
</dbReference>
<evidence type="ECO:0000313" key="2">
    <source>
        <dbReference type="Proteomes" id="UP000323646"/>
    </source>
</evidence>
<name>A0A5D6VXI4_9FIRM</name>
<dbReference type="RefSeq" id="WP_149172234.1">
    <property type="nucleotide sequence ID" value="NZ_VTOY01000016.1"/>
</dbReference>
<organism evidence="1 2">
    <name type="scientific">Selenomonas ruminis</name>
    <dbReference type="NCBI Taxonomy" id="2593411"/>
    <lineage>
        <taxon>Bacteria</taxon>
        <taxon>Bacillati</taxon>
        <taxon>Bacillota</taxon>
        <taxon>Negativicutes</taxon>
        <taxon>Selenomonadales</taxon>
        <taxon>Selenomonadaceae</taxon>
        <taxon>Selenomonas</taxon>
    </lineage>
</organism>
<sequence length="134" mass="13898">MYMDSIKKIKAKSAKAAADALTFAKENKVFMVRLGLMAAVAAVPDVGFCNSASNIQVTPLQKPVQMFTDLMTGPIPACFTVISGAVGGLSWGMGMEQQVTQRAIKCVGGGAVATSVGAGMEWIGIDGVSSCLFM</sequence>
<gene>
    <name evidence="1" type="ORF">FZ040_12135</name>
</gene>
<evidence type="ECO:0000313" key="1">
    <source>
        <dbReference type="EMBL" id="TYZ20190.1"/>
    </source>
</evidence>
<keyword evidence="2" id="KW-1185">Reference proteome</keyword>